<evidence type="ECO:0000313" key="1">
    <source>
        <dbReference type="EMBL" id="RAH49755.1"/>
    </source>
</evidence>
<accession>A0ACD1GKA0</accession>
<evidence type="ECO:0000313" key="2">
    <source>
        <dbReference type="Proteomes" id="UP000249057"/>
    </source>
</evidence>
<name>A0ACD1GKA0_9EURO</name>
<protein>
    <submittedName>
        <fullName evidence="1">Uncharacterized protein</fullName>
    </submittedName>
</protein>
<proteinExistence type="predicted"/>
<organism evidence="1 2">
    <name type="scientific">Aspergillus brunneoviolaceus CBS 621.78</name>
    <dbReference type="NCBI Taxonomy" id="1450534"/>
    <lineage>
        <taxon>Eukaryota</taxon>
        <taxon>Fungi</taxon>
        <taxon>Dikarya</taxon>
        <taxon>Ascomycota</taxon>
        <taxon>Pezizomycotina</taxon>
        <taxon>Eurotiomycetes</taxon>
        <taxon>Eurotiomycetidae</taxon>
        <taxon>Eurotiales</taxon>
        <taxon>Aspergillaceae</taxon>
        <taxon>Aspergillus</taxon>
        <taxon>Aspergillus subgen. Circumdati</taxon>
    </lineage>
</organism>
<dbReference type="Proteomes" id="UP000249057">
    <property type="component" value="Unassembled WGS sequence"/>
</dbReference>
<gene>
    <name evidence="1" type="ORF">BO95DRAFT_479050</name>
</gene>
<sequence length="330" mass="33369">MNNPPSTDGNCSALTSATNATCLTSPFGNCCSAKGYCGSTDSYCGAGCQPGWGKCNTAGSAQTISTTGSCGETATSNTTCLGSEYGDCCSRLGYCGRNSSYCGVGCQSLFGSCASDDDDDDAGSETTRVGTGTAATATATATATGTATQAVSTDGSCSREITCVGSEWGDCCSGHGWCGGNASYCGVGCQPEFGRCDTRENGLGKGAIAGISVGVAVGGLLVVLAFVVWFLRRRRRGRYTAVVPVKGNGDGEGGSLGQVQDARGQGNGPNEMAAATPGGQQQQQQFAVEIGQSRKVPVEIGQADVTYTHELEGRGARGLVEPVELPATRR</sequence>
<reference evidence="1" key="1">
    <citation type="submission" date="2018-02" db="EMBL/GenBank/DDBJ databases">
        <title>The genomes of Aspergillus section Nigri reveals drivers in fungal speciation.</title>
        <authorList>
            <consortium name="DOE Joint Genome Institute"/>
            <person name="Vesth T.C."/>
            <person name="Nybo J."/>
            <person name="Theobald S."/>
            <person name="Brandl J."/>
            <person name="Frisvad J.C."/>
            <person name="Nielsen K.F."/>
            <person name="Lyhne E.K."/>
            <person name="Kogle M.E."/>
            <person name="Kuo A."/>
            <person name="Riley R."/>
            <person name="Clum A."/>
            <person name="Nolan M."/>
            <person name="Lipzen A."/>
            <person name="Salamov A."/>
            <person name="Henrissat B."/>
            <person name="Wiebenga A."/>
            <person name="De vries R.P."/>
            <person name="Grigoriev I.V."/>
            <person name="Mortensen U.H."/>
            <person name="Andersen M.R."/>
            <person name="Baker S.E."/>
        </authorList>
    </citation>
    <scope>NUCLEOTIDE SEQUENCE</scope>
    <source>
        <strain evidence="1">CBS 621.78</strain>
    </source>
</reference>
<keyword evidence="2" id="KW-1185">Reference proteome</keyword>
<dbReference type="EMBL" id="KZ825316">
    <property type="protein sequence ID" value="RAH49755.1"/>
    <property type="molecule type" value="Genomic_DNA"/>
</dbReference>